<dbReference type="CDD" id="cd12912">
    <property type="entry name" value="PDC2_MCP_like"/>
    <property type="match status" value="1"/>
</dbReference>
<keyword evidence="3" id="KW-0488">Methylation</keyword>
<dbReference type="SMART" id="SM00283">
    <property type="entry name" value="MA"/>
    <property type="match status" value="1"/>
</dbReference>
<keyword evidence="2" id="KW-1003">Cell membrane</keyword>
<feature type="transmembrane region" description="Helical" evidence="12">
    <location>
        <begin position="291"/>
        <end position="314"/>
    </location>
</feature>
<dbReference type="Gene3D" id="1.10.287.950">
    <property type="entry name" value="Methyl-accepting chemotaxis protein"/>
    <property type="match status" value="1"/>
</dbReference>
<dbReference type="Pfam" id="PF00015">
    <property type="entry name" value="MCPsignal"/>
    <property type="match status" value="1"/>
</dbReference>
<dbReference type="InterPro" id="IPR029151">
    <property type="entry name" value="Sensor-like_sf"/>
</dbReference>
<evidence type="ECO:0000259" key="14">
    <source>
        <dbReference type="PROSITE" id="PS50885"/>
    </source>
</evidence>
<dbReference type="PROSITE" id="PS50111">
    <property type="entry name" value="CHEMOTAXIS_TRANSDUC_2"/>
    <property type="match status" value="1"/>
</dbReference>
<feature type="domain" description="Methyl-accepting transducer" evidence="13">
    <location>
        <begin position="386"/>
        <end position="622"/>
    </location>
</feature>
<dbReference type="Proteomes" id="UP001172743">
    <property type="component" value="Unassembled WGS sequence"/>
</dbReference>
<dbReference type="CDD" id="cd06225">
    <property type="entry name" value="HAMP"/>
    <property type="match status" value="1"/>
</dbReference>
<dbReference type="CDD" id="cd11386">
    <property type="entry name" value="MCP_signal"/>
    <property type="match status" value="1"/>
</dbReference>
<protein>
    <submittedName>
        <fullName evidence="15">Methyl-accepting chemotaxis protein</fullName>
    </submittedName>
</protein>
<accession>A0ABT8GTD1</accession>
<feature type="transmembrane region" description="Helical" evidence="12">
    <location>
        <begin position="20"/>
        <end position="43"/>
    </location>
</feature>
<evidence type="ECO:0000256" key="6">
    <source>
        <dbReference type="ARBA" id="ARBA00022989"/>
    </source>
</evidence>
<sequence>MNKQKRRKSIRFNMTLKTKLWTAFLFVLIIPAVIVGAFAFNFAKGVVREDMAHTANLSVTHLDRTIDNFIKPRIRDIEALADTINASEVQVQENSNIGVSENVTNQLTNYANTNLDSELVFIGTEKGVYINVPSSFKNPPDFDPTTRFWYQEAMENEGKAIITAPYISSSTGSLVISIAKTTKDGQGVVAANVSLEELKELAAEVTVGNTGYAYLLDEEQKFIYHPTKEIGSVAPDNVEYTNLYKSDSGTFNYLDEDKEQKDMFFTTNELTGWKIAGTMYSSEVDENAMPILINTIIVLIISLIVGSIVIIFVIRSITKPINKLIHSANKVADGDFTEQIEVQNDDEIGKLGNSFNSMVNTLTGIIARLKQTIDHLASSSEQLGASSNQTTYATEQVSSAIQEIASGVEKSSEKLEENEKSLEQILESISKVSEKSKDVTQLARESSTEAEVGRQSVEANLEQMKYINESVGKSNEMIQSLSARSKEIGEILNVISGIADQTNLLALNAAIEAARAGEHGKGFAVVADEVRKLAEQSQSSTKLIGEIISSIQKDTEISVKMMSEVLVNANQGLAVTEETSDKFLQIIENTRNITPEIEEMTATMNRISVSVQDVVATAKTLTEVAQENAASSEEVAASTEEQLASMEEINSSAKSLTNLADELKNVVQQFKI</sequence>
<gene>
    <name evidence="15" type="ORF">QYB95_14005</name>
</gene>
<comment type="subcellular location">
    <subcellularLocation>
        <location evidence="1">Cell membrane</location>
        <topology evidence="1">Multi-pass membrane protein</topology>
    </subcellularLocation>
</comment>
<dbReference type="PANTHER" id="PTHR32089">
    <property type="entry name" value="METHYL-ACCEPTING CHEMOTAXIS PROTEIN MCPB"/>
    <property type="match status" value="1"/>
</dbReference>
<evidence type="ECO:0000259" key="13">
    <source>
        <dbReference type="PROSITE" id="PS50111"/>
    </source>
</evidence>
<feature type="coiled-coil region" evidence="11">
    <location>
        <begin position="408"/>
        <end position="435"/>
    </location>
</feature>
<evidence type="ECO:0000256" key="7">
    <source>
        <dbReference type="ARBA" id="ARBA00023136"/>
    </source>
</evidence>
<dbReference type="SUPFAM" id="SSF103190">
    <property type="entry name" value="Sensory domain-like"/>
    <property type="match status" value="1"/>
</dbReference>
<dbReference type="RefSeq" id="WP_301138962.1">
    <property type="nucleotide sequence ID" value="NZ_JAUHTQ010000011.1"/>
</dbReference>
<dbReference type="SUPFAM" id="SSF58104">
    <property type="entry name" value="Methyl-accepting chemotaxis protein (MCP) signaling domain"/>
    <property type="match status" value="1"/>
</dbReference>
<organism evidence="15 16">
    <name type="scientific">Ureibacillus aquaedulcis</name>
    <dbReference type="NCBI Taxonomy" id="3058421"/>
    <lineage>
        <taxon>Bacteria</taxon>
        <taxon>Bacillati</taxon>
        <taxon>Bacillota</taxon>
        <taxon>Bacilli</taxon>
        <taxon>Bacillales</taxon>
        <taxon>Caryophanaceae</taxon>
        <taxon>Ureibacillus</taxon>
    </lineage>
</organism>
<dbReference type="PROSITE" id="PS50885">
    <property type="entry name" value="HAMP"/>
    <property type="match status" value="1"/>
</dbReference>
<keyword evidence="8 10" id="KW-0807">Transducer</keyword>
<dbReference type="Pfam" id="PF02743">
    <property type="entry name" value="dCache_1"/>
    <property type="match status" value="1"/>
</dbReference>
<comment type="caution">
    <text evidence="15">The sequence shown here is derived from an EMBL/GenBank/DDBJ whole genome shotgun (WGS) entry which is preliminary data.</text>
</comment>
<evidence type="ECO:0000313" key="15">
    <source>
        <dbReference type="EMBL" id="MDN4494663.1"/>
    </source>
</evidence>
<evidence type="ECO:0000256" key="1">
    <source>
        <dbReference type="ARBA" id="ARBA00004651"/>
    </source>
</evidence>
<keyword evidence="16" id="KW-1185">Reference proteome</keyword>
<feature type="domain" description="HAMP" evidence="14">
    <location>
        <begin position="315"/>
        <end position="367"/>
    </location>
</feature>
<dbReference type="Gene3D" id="3.30.450.20">
    <property type="entry name" value="PAS domain"/>
    <property type="match status" value="2"/>
</dbReference>
<keyword evidence="7 12" id="KW-0472">Membrane</keyword>
<dbReference type="PANTHER" id="PTHR32089:SF114">
    <property type="entry name" value="METHYL-ACCEPTING CHEMOTAXIS PROTEIN MCPB"/>
    <property type="match status" value="1"/>
</dbReference>
<evidence type="ECO:0000256" key="3">
    <source>
        <dbReference type="ARBA" id="ARBA00022481"/>
    </source>
</evidence>
<keyword evidence="6 12" id="KW-1133">Transmembrane helix</keyword>
<keyword evidence="11" id="KW-0175">Coiled coil</keyword>
<evidence type="ECO:0000256" key="2">
    <source>
        <dbReference type="ARBA" id="ARBA00022475"/>
    </source>
</evidence>
<keyword evidence="5 12" id="KW-0812">Transmembrane</keyword>
<evidence type="ECO:0000256" key="9">
    <source>
        <dbReference type="ARBA" id="ARBA00029447"/>
    </source>
</evidence>
<dbReference type="Pfam" id="PF00672">
    <property type="entry name" value="HAMP"/>
    <property type="match status" value="1"/>
</dbReference>
<evidence type="ECO:0000256" key="8">
    <source>
        <dbReference type="ARBA" id="ARBA00023224"/>
    </source>
</evidence>
<evidence type="ECO:0000256" key="4">
    <source>
        <dbReference type="ARBA" id="ARBA00022500"/>
    </source>
</evidence>
<proteinExistence type="inferred from homology"/>
<evidence type="ECO:0000313" key="16">
    <source>
        <dbReference type="Proteomes" id="UP001172743"/>
    </source>
</evidence>
<dbReference type="InterPro" id="IPR033479">
    <property type="entry name" value="dCache_1"/>
</dbReference>
<dbReference type="InterPro" id="IPR003660">
    <property type="entry name" value="HAMP_dom"/>
</dbReference>
<dbReference type="Gene3D" id="1.10.8.500">
    <property type="entry name" value="HAMP domain in histidine kinase"/>
    <property type="match status" value="1"/>
</dbReference>
<evidence type="ECO:0000256" key="5">
    <source>
        <dbReference type="ARBA" id="ARBA00022692"/>
    </source>
</evidence>
<dbReference type="EMBL" id="JAUHTQ010000011">
    <property type="protein sequence ID" value="MDN4494663.1"/>
    <property type="molecule type" value="Genomic_DNA"/>
</dbReference>
<reference evidence="15" key="1">
    <citation type="submission" date="2023-07" db="EMBL/GenBank/DDBJ databases">
        <title>Ureibacillus sp. isolated from freshwater well.</title>
        <authorList>
            <person name="Kirdat K."/>
            <person name="Bhatt A."/>
            <person name="Teware R."/>
            <person name="Bhavsar Y."/>
            <person name="Yadav A."/>
        </authorList>
    </citation>
    <scope>NUCLEOTIDE SEQUENCE</scope>
    <source>
        <strain evidence="15">BA0131</strain>
    </source>
</reference>
<evidence type="ECO:0000256" key="11">
    <source>
        <dbReference type="SAM" id="Coils"/>
    </source>
</evidence>
<dbReference type="CDD" id="cd18773">
    <property type="entry name" value="PDC1_HK_sensor"/>
    <property type="match status" value="1"/>
</dbReference>
<name>A0ABT8GTD1_9BACL</name>
<evidence type="ECO:0000256" key="12">
    <source>
        <dbReference type="SAM" id="Phobius"/>
    </source>
</evidence>
<evidence type="ECO:0000256" key="10">
    <source>
        <dbReference type="PROSITE-ProRule" id="PRU00284"/>
    </source>
</evidence>
<dbReference type="SMART" id="SM00304">
    <property type="entry name" value="HAMP"/>
    <property type="match status" value="1"/>
</dbReference>
<dbReference type="InterPro" id="IPR004089">
    <property type="entry name" value="MCPsignal_dom"/>
</dbReference>
<comment type="similarity">
    <text evidence="9">Belongs to the methyl-accepting chemotaxis (MCP) protein family.</text>
</comment>
<keyword evidence="4" id="KW-0145">Chemotaxis</keyword>